<sequence>MKLTKHILLLTLVSVFATACGINKQTRELKALEDCKYHIRSADSVYLAGIAIKDFSTAKDFNLAKYPGIALGLLRKNIPIEGNVNLQITNPTSRQASINQFEYLIMIKGREIANGFVNQKVSIGTGSSTIIPIALKANIYSLLADDKIRNEIIDFLNTDKEQKGLVTLKIKPSIVIGNKLIKYPGYISIDKELSNKILL</sequence>
<evidence type="ECO:0000313" key="3">
    <source>
        <dbReference type="Proteomes" id="UP000323653"/>
    </source>
</evidence>
<dbReference type="Proteomes" id="UP000323653">
    <property type="component" value="Chromosome"/>
</dbReference>
<proteinExistence type="predicted"/>
<dbReference type="PROSITE" id="PS51257">
    <property type="entry name" value="PROKAR_LIPOPROTEIN"/>
    <property type="match status" value="1"/>
</dbReference>
<gene>
    <name evidence="2" type="ORF">FYC62_08355</name>
</gene>
<feature type="chain" id="PRO_5022830186" description="Late embryogenesis abundant protein" evidence="1">
    <location>
        <begin position="20"/>
        <end position="199"/>
    </location>
</feature>
<dbReference type="Gene3D" id="2.60.40.1820">
    <property type="match status" value="1"/>
</dbReference>
<keyword evidence="3" id="KW-1185">Reference proteome</keyword>
<keyword evidence="1" id="KW-0732">Signal</keyword>
<reference evidence="2 3" key="1">
    <citation type="submission" date="2019-08" db="EMBL/GenBank/DDBJ databases">
        <title>Pedobacter sp. nov., isolated from Han river, South Korea.</title>
        <authorList>
            <person name="Lee D.-H."/>
            <person name="Kim Y.-S."/>
            <person name="Hwang E.-M."/>
            <person name="Le Tran T.C."/>
            <person name="Cha C.-J."/>
        </authorList>
    </citation>
    <scope>NUCLEOTIDE SEQUENCE [LARGE SCALE GENOMIC DNA]</scope>
    <source>
        <strain evidence="2 3">CJ43</strain>
    </source>
</reference>
<dbReference type="RefSeq" id="WP_149074623.1">
    <property type="nucleotide sequence ID" value="NZ_CP043329.1"/>
</dbReference>
<protein>
    <recommendedName>
        <fullName evidence="4">Late embryogenesis abundant protein</fullName>
    </recommendedName>
</protein>
<name>A0A5C0VG04_9SPHI</name>
<dbReference type="EMBL" id="CP043329">
    <property type="protein sequence ID" value="QEK51668.1"/>
    <property type="molecule type" value="Genomic_DNA"/>
</dbReference>
<organism evidence="2 3">
    <name type="scientific">Pedobacter aquae</name>
    <dbReference type="NCBI Taxonomy" id="2605747"/>
    <lineage>
        <taxon>Bacteria</taxon>
        <taxon>Pseudomonadati</taxon>
        <taxon>Bacteroidota</taxon>
        <taxon>Sphingobacteriia</taxon>
        <taxon>Sphingobacteriales</taxon>
        <taxon>Sphingobacteriaceae</taxon>
        <taxon>Pedobacter</taxon>
    </lineage>
</organism>
<dbReference type="SUPFAM" id="SSF117070">
    <property type="entry name" value="LEA14-like"/>
    <property type="match status" value="1"/>
</dbReference>
<evidence type="ECO:0008006" key="4">
    <source>
        <dbReference type="Google" id="ProtNLM"/>
    </source>
</evidence>
<evidence type="ECO:0000256" key="1">
    <source>
        <dbReference type="SAM" id="SignalP"/>
    </source>
</evidence>
<accession>A0A5C0VG04</accession>
<dbReference type="KEGG" id="pej:FYC62_08355"/>
<evidence type="ECO:0000313" key="2">
    <source>
        <dbReference type="EMBL" id="QEK51668.1"/>
    </source>
</evidence>
<feature type="signal peptide" evidence="1">
    <location>
        <begin position="1"/>
        <end position="19"/>
    </location>
</feature>
<dbReference type="AlphaFoldDB" id="A0A5C0VG04"/>